<dbReference type="InterPro" id="IPR036388">
    <property type="entry name" value="WH-like_DNA-bd_sf"/>
</dbReference>
<keyword evidence="1 3" id="KW-0597">Phosphoprotein</keyword>
<dbReference type="OrthoDB" id="9797341at2"/>
<proteinExistence type="predicted"/>
<dbReference type="STRING" id="1267423.SAMN05216290_2020"/>
<dbReference type="SMART" id="SM00448">
    <property type="entry name" value="REC"/>
    <property type="match status" value="1"/>
</dbReference>
<dbReference type="AlphaFoldDB" id="A0A1I0Q673"/>
<evidence type="ECO:0000256" key="1">
    <source>
        <dbReference type="ARBA" id="ARBA00022553"/>
    </source>
</evidence>
<dbReference type="SUPFAM" id="SSF52172">
    <property type="entry name" value="CheY-like"/>
    <property type="match status" value="1"/>
</dbReference>
<dbReference type="SUPFAM" id="SSF46894">
    <property type="entry name" value="C-terminal effector domain of the bipartite response regulators"/>
    <property type="match status" value="1"/>
</dbReference>
<feature type="domain" description="Response regulatory" evidence="5">
    <location>
        <begin position="6"/>
        <end position="121"/>
    </location>
</feature>
<evidence type="ECO:0000313" key="7">
    <source>
        <dbReference type="Proteomes" id="UP000199437"/>
    </source>
</evidence>
<evidence type="ECO:0000256" key="2">
    <source>
        <dbReference type="ARBA" id="ARBA00023125"/>
    </source>
</evidence>
<evidence type="ECO:0000313" key="6">
    <source>
        <dbReference type="EMBL" id="SEW22056.1"/>
    </source>
</evidence>
<reference evidence="7" key="1">
    <citation type="submission" date="2016-10" db="EMBL/GenBank/DDBJ databases">
        <authorList>
            <person name="Varghese N."/>
            <person name="Submissions S."/>
        </authorList>
    </citation>
    <scope>NUCLEOTIDE SEQUENCE [LARGE SCALE GENOMIC DNA]</scope>
    <source>
        <strain evidence="7">CGMCC 1.12402</strain>
    </source>
</reference>
<dbReference type="Gene3D" id="3.40.50.2300">
    <property type="match status" value="1"/>
</dbReference>
<dbReference type="PANTHER" id="PTHR43214">
    <property type="entry name" value="TWO-COMPONENT RESPONSE REGULATOR"/>
    <property type="match status" value="1"/>
</dbReference>
<keyword evidence="7" id="KW-1185">Reference proteome</keyword>
<dbReference type="InterPro" id="IPR011006">
    <property type="entry name" value="CheY-like_superfamily"/>
</dbReference>
<protein>
    <submittedName>
        <fullName evidence="6">Two component transcriptional regulator, LuxR family</fullName>
    </submittedName>
</protein>
<organism evidence="6 7">
    <name type="scientific">Roseivirga pacifica</name>
    <dbReference type="NCBI Taxonomy" id="1267423"/>
    <lineage>
        <taxon>Bacteria</taxon>
        <taxon>Pseudomonadati</taxon>
        <taxon>Bacteroidota</taxon>
        <taxon>Cytophagia</taxon>
        <taxon>Cytophagales</taxon>
        <taxon>Roseivirgaceae</taxon>
        <taxon>Roseivirga</taxon>
    </lineage>
</organism>
<dbReference type="InterPro" id="IPR000792">
    <property type="entry name" value="Tscrpt_reg_LuxR_C"/>
</dbReference>
<dbReference type="InterPro" id="IPR016032">
    <property type="entry name" value="Sig_transdc_resp-reg_C-effctor"/>
</dbReference>
<dbReference type="GO" id="GO:0006355">
    <property type="term" value="P:regulation of DNA-templated transcription"/>
    <property type="evidence" value="ECO:0007669"/>
    <property type="project" value="InterPro"/>
</dbReference>
<dbReference type="GO" id="GO:0003677">
    <property type="term" value="F:DNA binding"/>
    <property type="evidence" value="ECO:0007669"/>
    <property type="project" value="UniProtKB-KW"/>
</dbReference>
<dbReference type="GeneID" id="99986734"/>
<dbReference type="Proteomes" id="UP000199437">
    <property type="component" value="Unassembled WGS sequence"/>
</dbReference>
<dbReference type="SMART" id="SM00421">
    <property type="entry name" value="HTH_LUXR"/>
    <property type="match status" value="1"/>
</dbReference>
<name>A0A1I0Q673_9BACT</name>
<dbReference type="Pfam" id="PF00196">
    <property type="entry name" value="GerE"/>
    <property type="match status" value="1"/>
</dbReference>
<evidence type="ECO:0000259" key="4">
    <source>
        <dbReference type="PROSITE" id="PS50043"/>
    </source>
</evidence>
<feature type="domain" description="HTH luxR-type" evidence="4">
    <location>
        <begin position="133"/>
        <end position="198"/>
    </location>
</feature>
<dbReference type="Pfam" id="PF00072">
    <property type="entry name" value="Response_reg"/>
    <property type="match status" value="1"/>
</dbReference>
<dbReference type="InterPro" id="IPR001789">
    <property type="entry name" value="Sig_transdc_resp-reg_receiver"/>
</dbReference>
<evidence type="ECO:0000256" key="3">
    <source>
        <dbReference type="PROSITE-ProRule" id="PRU00169"/>
    </source>
</evidence>
<dbReference type="RefSeq" id="WP_090258462.1">
    <property type="nucleotide sequence ID" value="NZ_FOIR01000002.1"/>
</dbReference>
<dbReference type="CDD" id="cd17535">
    <property type="entry name" value="REC_NarL-like"/>
    <property type="match status" value="1"/>
</dbReference>
<dbReference type="PROSITE" id="PS50110">
    <property type="entry name" value="RESPONSE_REGULATORY"/>
    <property type="match status" value="1"/>
</dbReference>
<keyword evidence="2" id="KW-0238">DNA-binding</keyword>
<feature type="modified residue" description="4-aspartylphosphate" evidence="3">
    <location>
        <position position="57"/>
    </location>
</feature>
<dbReference type="PANTHER" id="PTHR43214:SF43">
    <property type="entry name" value="TWO-COMPONENT RESPONSE REGULATOR"/>
    <property type="match status" value="1"/>
</dbReference>
<dbReference type="Gene3D" id="1.10.10.10">
    <property type="entry name" value="Winged helix-like DNA-binding domain superfamily/Winged helix DNA-binding domain"/>
    <property type="match status" value="1"/>
</dbReference>
<dbReference type="GO" id="GO:0000160">
    <property type="term" value="P:phosphorelay signal transduction system"/>
    <property type="evidence" value="ECO:0007669"/>
    <property type="project" value="InterPro"/>
</dbReference>
<dbReference type="PROSITE" id="PS00622">
    <property type="entry name" value="HTH_LUXR_1"/>
    <property type="match status" value="1"/>
</dbReference>
<gene>
    <name evidence="6" type="ORF">SAMN05216290_2020</name>
</gene>
<accession>A0A1I0Q673</accession>
<evidence type="ECO:0000259" key="5">
    <source>
        <dbReference type="PROSITE" id="PS50110"/>
    </source>
</evidence>
<dbReference type="EMBL" id="FOIR01000002">
    <property type="protein sequence ID" value="SEW22056.1"/>
    <property type="molecule type" value="Genomic_DNA"/>
</dbReference>
<dbReference type="PRINTS" id="PR00038">
    <property type="entry name" value="HTHLUXR"/>
</dbReference>
<dbReference type="CDD" id="cd06170">
    <property type="entry name" value="LuxR_C_like"/>
    <property type="match status" value="1"/>
</dbReference>
<dbReference type="InterPro" id="IPR039420">
    <property type="entry name" value="WalR-like"/>
</dbReference>
<sequence length="200" mass="22614">MGNTYKLLLADDHRIVLDGLEFLLSSDPIFEVVCTAENGAQVINLLKQHQVDLVIMDINMPEMDGITCAKQLRKDYPELKIIILTQYSQKTFIQEVAKIVDGCMLKNNTGKQLSTAIHRIMNNGKHFDDFPEDEHTSEVLGKREVEIIQLLAEGLTSDDIAEKLFISIHTVKTHRKNILRKTGQNSTPDLIAYAINNQLI</sequence>
<dbReference type="InterPro" id="IPR058245">
    <property type="entry name" value="NreC/VraR/RcsB-like_REC"/>
</dbReference>
<dbReference type="PROSITE" id="PS50043">
    <property type="entry name" value="HTH_LUXR_2"/>
    <property type="match status" value="1"/>
</dbReference>